<evidence type="ECO:0000256" key="8">
    <source>
        <dbReference type="PIRSR" id="PIRSR602481-2"/>
    </source>
</evidence>
<keyword evidence="5" id="KW-0238">DNA-binding</keyword>
<feature type="binding site" evidence="7">
    <location>
        <position position="93"/>
    </location>
    <ligand>
        <name>Zn(2+)</name>
        <dbReference type="ChEBI" id="CHEBI:29105"/>
    </ligand>
</feature>
<dbReference type="Gene3D" id="1.10.10.10">
    <property type="entry name" value="Winged helix-like DNA-binding domain superfamily/Winged helix DNA-binding domain"/>
    <property type="match status" value="1"/>
</dbReference>
<evidence type="ECO:0000256" key="2">
    <source>
        <dbReference type="ARBA" id="ARBA00022491"/>
    </source>
</evidence>
<evidence type="ECO:0000256" key="1">
    <source>
        <dbReference type="ARBA" id="ARBA00007957"/>
    </source>
</evidence>
<dbReference type="InterPro" id="IPR002481">
    <property type="entry name" value="FUR"/>
</dbReference>
<keyword evidence="7" id="KW-0479">Metal-binding</keyword>
<dbReference type="SUPFAM" id="SSF46785">
    <property type="entry name" value="Winged helix' DNA-binding domain"/>
    <property type="match status" value="1"/>
</dbReference>
<evidence type="ECO:0000256" key="4">
    <source>
        <dbReference type="ARBA" id="ARBA00023015"/>
    </source>
</evidence>
<organism evidence="9 10">
    <name type="scientific">Candidatus Uhrbacteria bacterium CG_4_9_14_3_um_filter_50_9</name>
    <dbReference type="NCBI Taxonomy" id="1975035"/>
    <lineage>
        <taxon>Bacteria</taxon>
        <taxon>Candidatus Uhriibacteriota</taxon>
    </lineage>
</organism>
<evidence type="ECO:0000256" key="5">
    <source>
        <dbReference type="ARBA" id="ARBA00023125"/>
    </source>
</evidence>
<dbReference type="EMBL" id="PFWU01000053">
    <property type="protein sequence ID" value="PJA45032.1"/>
    <property type="molecule type" value="Genomic_DNA"/>
</dbReference>
<dbReference type="InterPro" id="IPR043135">
    <property type="entry name" value="Fur_C"/>
</dbReference>
<dbReference type="Gene3D" id="3.30.1490.190">
    <property type="match status" value="1"/>
</dbReference>
<dbReference type="GO" id="GO:0000976">
    <property type="term" value="F:transcription cis-regulatory region binding"/>
    <property type="evidence" value="ECO:0007669"/>
    <property type="project" value="TreeGrafter"/>
</dbReference>
<dbReference type="AlphaFoldDB" id="A0A2M7XB00"/>
<feature type="binding site" evidence="8">
    <location>
        <position position="84"/>
    </location>
    <ligand>
        <name>Fe cation</name>
        <dbReference type="ChEBI" id="CHEBI:24875"/>
    </ligand>
</feature>
<evidence type="ECO:0000256" key="6">
    <source>
        <dbReference type="ARBA" id="ARBA00023163"/>
    </source>
</evidence>
<feature type="binding site" evidence="7">
    <location>
        <position position="136"/>
    </location>
    <ligand>
        <name>Zn(2+)</name>
        <dbReference type="ChEBI" id="CHEBI:29105"/>
    </ligand>
</feature>
<dbReference type="Pfam" id="PF01475">
    <property type="entry name" value="FUR"/>
    <property type="match status" value="1"/>
</dbReference>
<dbReference type="GO" id="GO:0003700">
    <property type="term" value="F:DNA-binding transcription factor activity"/>
    <property type="evidence" value="ECO:0007669"/>
    <property type="project" value="InterPro"/>
</dbReference>
<comment type="similarity">
    <text evidence="1">Belongs to the Fur family.</text>
</comment>
<feature type="binding site" evidence="7">
    <location>
        <position position="133"/>
    </location>
    <ligand>
        <name>Zn(2+)</name>
        <dbReference type="ChEBI" id="CHEBI:29105"/>
    </ligand>
</feature>
<evidence type="ECO:0000313" key="9">
    <source>
        <dbReference type="EMBL" id="PJA45032.1"/>
    </source>
</evidence>
<evidence type="ECO:0000313" key="10">
    <source>
        <dbReference type="Proteomes" id="UP000229385"/>
    </source>
</evidence>
<reference evidence="10" key="1">
    <citation type="submission" date="2017-09" db="EMBL/GenBank/DDBJ databases">
        <title>Depth-based differentiation of microbial function through sediment-hosted aquifers and enrichment of novel symbionts in the deep terrestrial subsurface.</title>
        <authorList>
            <person name="Probst A.J."/>
            <person name="Ladd B."/>
            <person name="Jarett J.K."/>
            <person name="Geller-Mcgrath D.E."/>
            <person name="Sieber C.M.K."/>
            <person name="Emerson J.B."/>
            <person name="Anantharaman K."/>
            <person name="Thomas B.C."/>
            <person name="Malmstrom R."/>
            <person name="Stieglmeier M."/>
            <person name="Klingl A."/>
            <person name="Woyke T."/>
            <person name="Ryan C.M."/>
            <person name="Banfield J.F."/>
        </authorList>
    </citation>
    <scope>NUCLEOTIDE SEQUENCE [LARGE SCALE GENOMIC DNA]</scope>
</reference>
<proteinExistence type="inferred from homology"/>
<gene>
    <name evidence="9" type="ORF">CO174_05300</name>
</gene>
<keyword evidence="6" id="KW-0804">Transcription</keyword>
<dbReference type="GO" id="GO:0045892">
    <property type="term" value="P:negative regulation of DNA-templated transcription"/>
    <property type="evidence" value="ECO:0007669"/>
    <property type="project" value="TreeGrafter"/>
</dbReference>
<dbReference type="Proteomes" id="UP000229385">
    <property type="component" value="Unassembled WGS sequence"/>
</dbReference>
<dbReference type="CDD" id="cd07153">
    <property type="entry name" value="Fur_like"/>
    <property type="match status" value="1"/>
</dbReference>
<dbReference type="InterPro" id="IPR036390">
    <property type="entry name" value="WH_DNA-bd_sf"/>
</dbReference>
<dbReference type="PANTHER" id="PTHR33202:SF7">
    <property type="entry name" value="FERRIC UPTAKE REGULATION PROTEIN"/>
    <property type="match status" value="1"/>
</dbReference>
<sequence>MTQEEMKTKLRDAGFRATNTRMAVLSYLDSQHKPVGIEKIAERLSDTNLTTLYRMMNDFENARIVHAHELGHGHQDYELADRPHHHHIVCEECGDIEDVYACKDDCEFEEKTLRSSSKFTTINRQTTTFFGTCKQCS</sequence>
<keyword evidence="3 7" id="KW-0862">Zinc</keyword>
<comment type="cofactor">
    <cofactor evidence="7">
        <name>Zn(2+)</name>
        <dbReference type="ChEBI" id="CHEBI:29105"/>
    </cofactor>
    <text evidence="7">Binds 1 zinc ion per subunit.</text>
</comment>
<keyword evidence="4" id="KW-0805">Transcription regulation</keyword>
<dbReference type="InterPro" id="IPR036388">
    <property type="entry name" value="WH-like_DNA-bd_sf"/>
</dbReference>
<feature type="binding site" evidence="8">
    <location>
        <position position="107"/>
    </location>
    <ligand>
        <name>Fe cation</name>
        <dbReference type="ChEBI" id="CHEBI:24875"/>
    </ligand>
</feature>
<keyword evidence="8" id="KW-0408">Iron</keyword>
<dbReference type="PANTHER" id="PTHR33202">
    <property type="entry name" value="ZINC UPTAKE REGULATION PROTEIN"/>
    <property type="match status" value="1"/>
</dbReference>
<evidence type="ECO:0000256" key="7">
    <source>
        <dbReference type="PIRSR" id="PIRSR602481-1"/>
    </source>
</evidence>
<dbReference type="GO" id="GO:0008270">
    <property type="term" value="F:zinc ion binding"/>
    <property type="evidence" value="ECO:0007669"/>
    <property type="project" value="TreeGrafter"/>
</dbReference>
<feature type="binding site" evidence="7">
    <location>
        <position position="90"/>
    </location>
    <ligand>
        <name>Zn(2+)</name>
        <dbReference type="ChEBI" id="CHEBI:29105"/>
    </ligand>
</feature>
<comment type="caution">
    <text evidence="9">The sequence shown here is derived from an EMBL/GenBank/DDBJ whole genome shotgun (WGS) entry which is preliminary data.</text>
</comment>
<keyword evidence="2" id="KW-0678">Repressor</keyword>
<dbReference type="GO" id="GO:1900376">
    <property type="term" value="P:regulation of secondary metabolite biosynthetic process"/>
    <property type="evidence" value="ECO:0007669"/>
    <property type="project" value="TreeGrafter"/>
</dbReference>
<accession>A0A2M7XB00</accession>
<evidence type="ECO:0000256" key="3">
    <source>
        <dbReference type="ARBA" id="ARBA00022833"/>
    </source>
</evidence>
<comment type="cofactor">
    <cofactor evidence="8">
        <name>Mn(2+)</name>
        <dbReference type="ChEBI" id="CHEBI:29035"/>
    </cofactor>
    <cofactor evidence="8">
        <name>Fe(2+)</name>
        <dbReference type="ChEBI" id="CHEBI:29033"/>
    </cofactor>
    <text evidence="8">Binds 1 Mn(2+) or Fe(2+) ion per subunit.</text>
</comment>
<evidence type="ECO:0008006" key="11">
    <source>
        <dbReference type="Google" id="ProtNLM"/>
    </source>
</evidence>
<protein>
    <recommendedName>
        <fullName evidence="11">Transcriptional repressor</fullName>
    </recommendedName>
</protein>
<name>A0A2M7XB00_9BACT</name>